<protein>
    <submittedName>
        <fullName evidence="5">Type III polyketide synthase</fullName>
    </submittedName>
</protein>
<name>A0ABW3D684_9BACL</name>
<feature type="domain" description="Chalcone/stilbene synthase C-terminal" evidence="4">
    <location>
        <begin position="237"/>
        <end position="369"/>
    </location>
</feature>
<comment type="similarity">
    <text evidence="1">Belongs to the thiolase-like superfamily. Chalcone/stilbene synthases family.</text>
</comment>
<dbReference type="InterPro" id="IPR011141">
    <property type="entry name" value="Polyketide_synthase_type-III"/>
</dbReference>
<dbReference type="Gene3D" id="3.40.47.10">
    <property type="match status" value="2"/>
</dbReference>
<dbReference type="InterPro" id="IPR001099">
    <property type="entry name" value="Chalcone/stilbene_synt_N"/>
</dbReference>
<dbReference type="CDD" id="cd00831">
    <property type="entry name" value="CHS_like"/>
    <property type="match status" value="1"/>
</dbReference>
<organism evidence="5 6">
    <name type="scientific">Paenibacillus residui</name>
    <dbReference type="NCBI Taxonomy" id="629724"/>
    <lineage>
        <taxon>Bacteria</taxon>
        <taxon>Bacillati</taxon>
        <taxon>Bacillota</taxon>
        <taxon>Bacilli</taxon>
        <taxon>Bacillales</taxon>
        <taxon>Paenibacillaceae</taxon>
        <taxon>Paenibacillus</taxon>
    </lineage>
</organism>
<comment type="caution">
    <text evidence="5">The sequence shown here is derived from an EMBL/GenBank/DDBJ whole genome shotgun (WGS) entry which is preliminary data.</text>
</comment>
<dbReference type="Pfam" id="PF02797">
    <property type="entry name" value="Chal_sti_synt_C"/>
    <property type="match status" value="1"/>
</dbReference>
<dbReference type="SUPFAM" id="SSF53901">
    <property type="entry name" value="Thiolase-like"/>
    <property type="match status" value="2"/>
</dbReference>
<keyword evidence="6" id="KW-1185">Reference proteome</keyword>
<gene>
    <name evidence="5" type="ORF">ACFQ03_07335</name>
</gene>
<evidence type="ECO:0000256" key="2">
    <source>
        <dbReference type="ARBA" id="ARBA00022679"/>
    </source>
</evidence>
<dbReference type="PANTHER" id="PTHR11877:SF46">
    <property type="entry name" value="TYPE III POLYKETIDE SYNTHASE A"/>
    <property type="match status" value="1"/>
</dbReference>
<dbReference type="Pfam" id="PF00195">
    <property type="entry name" value="Chal_sti_synt_N"/>
    <property type="match status" value="1"/>
</dbReference>
<evidence type="ECO:0000313" key="6">
    <source>
        <dbReference type="Proteomes" id="UP001597120"/>
    </source>
</evidence>
<dbReference type="PIRSF" id="PIRSF000451">
    <property type="entry name" value="PKS_III"/>
    <property type="match status" value="1"/>
</dbReference>
<proteinExistence type="inferred from homology"/>
<dbReference type="InterPro" id="IPR016039">
    <property type="entry name" value="Thiolase-like"/>
</dbReference>
<sequence length="376" mass="40846">MKSNGPDIAILGIGTAVPPYRLEQEEASSKLTDALVESGHRQAARWAGKIFRNCGVETRYTCEPELLNRGDRCRYVAYSRPQEVPSTEERMEKFRIEAAQLGFEAGSLALKDSRISPGDITHLITVSCTGLFLPGLDAVLVQQLGLPADVERIPLTFLGCAAGMTALRLSRRMVEHLPQAKVLIVCVELCTLHIQHAADREALFGAAFFGDGASACVVGGAHSSERGMLALGRSRTVLFPESADEMIWKVGNYGFNLYLSPLIPQRIGEYVPPEVERLLEGGPAPEFWAIHPGGRGIIDTLQTIYGLSEEQTAASRKILRRYGNLSSATILFVLEAIRCSMETAETARKEGIALAFGPGLTAEIMQMAYVPPASRG</sequence>
<dbReference type="RefSeq" id="WP_379287158.1">
    <property type="nucleotide sequence ID" value="NZ_JBHTIU010000027.1"/>
</dbReference>
<evidence type="ECO:0000259" key="4">
    <source>
        <dbReference type="Pfam" id="PF02797"/>
    </source>
</evidence>
<dbReference type="PANTHER" id="PTHR11877">
    <property type="entry name" value="HYDROXYMETHYLGLUTARYL-COA SYNTHASE"/>
    <property type="match status" value="1"/>
</dbReference>
<dbReference type="EMBL" id="JBHTIU010000027">
    <property type="protein sequence ID" value="MFD0868958.1"/>
    <property type="molecule type" value="Genomic_DNA"/>
</dbReference>
<evidence type="ECO:0000256" key="1">
    <source>
        <dbReference type="ARBA" id="ARBA00005531"/>
    </source>
</evidence>
<feature type="domain" description="Chalcone/stilbene synthase N-terminal" evidence="3">
    <location>
        <begin position="8"/>
        <end position="220"/>
    </location>
</feature>
<keyword evidence="2" id="KW-0808">Transferase</keyword>
<dbReference type="Proteomes" id="UP001597120">
    <property type="component" value="Unassembled WGS sequence"/>
</dbReference>
<reference evidence="6" key="1">
    <citation type="journal article" date="2019" name="Int. J. Syst. Evol. Microbiol.">
        <title>The Global Catalogue of Microorganisms (GCM) 10K type strain sequencing project: providing services to taxonomists for standard genome sequencing and annotation.</title>
        <authorList>
            <consortium name="The Broad Institute Genomics Platform"/>
            <consortium name="The Broad Institute Genome Sequencing Center for Infectious Disease"/>
            <person name="Wu L."/>
            <person name="Ma J."/>
        </authorList>
    </citation>
    <scope>NUCLEOTIDE SEQUENCE [LARGE SCALE GENOMIC DNA]</scope>
    <source>
        <strain evidence="6">CCUG 57263</strain>
    </source>
</reference>
<accession>A0ABW3D684</accession>
<evidence type="ECO:0000259" key="3">
    <source>
        <dbReference type="Pfam" id="PF00195"/>
    </source>
</evidence>
<dbReference type="InterPro" id="IPR012328">
    <property type="entry name" value="Chalcone/stilbene_synt_C"/>
</dbReference>
<evidence type="ECO:0000313" key="5">
    <source>
        <dbReference type="EMBL" id="MFD0868958.1"/>
    </source>
</evidence>